<dbReference type="Proteomes" id="UP000324800">
    <property type="component" value="Unassembled WGS sequence"/>
</dbReference>
<organism evidence="1 2">
    <name type="scientific">Streblomastix strix</name>
    <dbReference type="NCBI Taxonomy" id="222440"/>
    <lineage>
        <taxon>Eukaryota</taxon>
        <taxon>Metamonada</taxon>
        <taxon>Preaxostyla</taxon>
        <taxon>Oxymonadida</taxon>
        <taxon>Streblomastigidae</taxon>
        <taxon>Streblomastix</taxon>
    </lineage>
</organism>
<sequence>MTQASCLNAQAFFAHLRDGSDLNTTPSQSLTDKRDANWYDFSVFRSDCEITVTDVDVGPALKNPPMQETQFFIMKLMELVTGRNAFAMDFCAK</sequence>
<reference evidence="1 2" key="1">
    <citation type="submission" date="2019-03" db="EMBL/GenBank/DDBJ databases">
        <title>Single cell metagenomics reveals metabolic interactions within the superorganism composed of flagellate Streblomastix strix and complex community of Bacteroidetes bacteria on its surface.</title>
        <authorList>
            <person name="Treitli S.C."/>
            <person name="Kolisko M."/>
            <person name="Husnik F."/>
            <person name="Keeling P."/>
            <person name="Hampl V."/>
        </authorList>
    </citation>
    <scope>NUCLEOTIDE SEQUENCE [LARGE SCALE GENOMIC DNA]</scope>
    <source>
        <strain evidence="1">ST1C</strain>
    </source>
</reference>
<gene>
    <name evidence="1" type="ORF">EZS28_053953</name>
</gene>
<evidence type="ECO:0000313" key="1">
    <source>
        <dbReference type="EMBL" id="KAA6326408.1"/>
    </source>
</evidence>
<protein>
    <submittedName>
        <fullName evidence="1">Uncharacterized protein</fullName>
    </submittedName>
</protein>
<evidence type="ECO:0000313" key="2">
    <source>
        <dbReference type="Proteomes" id="UP000324800"/>
    </source>
</evidence>
<feature type="non-terminal residue" evidence="1">
    <location>
        <position position="93"/>
    </location>
</feature>
<name>A0A5J4QYM8_9EUKA</name>
<accession>A0A5J4QYM8</accession>
<dbReference type="AlphaFoldDB" id="A0A5J4QYM8"/>
<proteinExistence type="predicted"/>
<dbReference type="EMBL" id="SNRW01043867">
    <property type="protein sequence ID" value="KAA6326408.1"/>
    <property type="molecule type" value="Genomic_DNA"/>
</dbReference>
<comment type="caution">
    <text evidence="1">The sequence shown here is derived from an EMBL/GenBank/DDBJ whole genome shotgun (WGS) entry which is preliminary data.</text>
</comment>